<dbReference type="FunFam" id="3.40.50.300:FF:000006">
    <property type="entry name" value="DNA-binding transcriptional regulator NtrC"/>
    <property type="match status" value="1"/>
</dbReference>
<dbReference type="InterPro" id="IPR002078">
    <property type="entry name" value="Sigma_54_int"/>
</dbReference>
<dbReference type="SUPFAM" id="SSF52540">
    <property type="entry name" value="P-loop containing nucleoside triphosphate hydrolases"/>
    <property type="match status" value="1"/>
</dbReference>
<evidence type="ECO:0000313" key="5">
    <source>
        <dbReference type="Proteomes" id="UP000494363"/>
    </source>
</evidence>
<dbReference type="Pfam" id="PF00158">
    <property type="entry name" value="Sigma54_activat"/>
    <property type="match status" value="1"/>
</dbReference>
<dbReference type="PANTHER" id="PTHR32071">
    <property type="entry name" value="TRANSCRIPTIONAL REGULATORY PROTEIN"/>
    <property type="match status" value="1"/>
</dbReference>
<dbReference type="PROSITE" id="PS00676">
    <property type="entry name" value="SIGMA54_INTERACT_2"/>
    <property type="match status" value="1"/>
</dbReference>
<evidence type="ECO:0000256" key="1">
    <source>
        <dbReference type="ARBA" id="ARBA00022741"/>
    </source>
</evidence>
<keyword evidence="5" id="KW-1185">Reference proteome</keyword>
<evidence type="ECO:0000259" key="3">
    <source>
        <dbReference type="PROSITE" id="PS50045"/>
    </source>
</evidence>
<dbReference type="GO" id="GO:0006355">
    <property type="term" value="P:regulation of DNA-templated transcription"/>
    <property type="evidence" value="ECO:0007669"/>
    <property type="project" value="InterPro"/>
</dbReference>
<dbReference type="Gene3D" id="1.10.8.60">
    <property type="match status" value="1"/>
</dbReference>
<dbReference type="Gene3D" id="3.40.50.300">
    <property type="entry name" value="P-loop containing nucleotide triphosphate hydrolases"/>
    <property type="match status" value="1"/>
</dbReference>
<accession>A0A6J5CYP0</accession>
<keyword evidence="1" id="KW-0547">Nucleotide-binding</keyword>
<dbReference type="EMBL" id="CADIKH010000001">
    <property type="protein sequence ID" value="CAB3746084.1"/>
    <property type="molecule type" value="Genomic_DNA"/>
</dbReference>
<dbReference type="PROSITE" id="PS50045">
    <property type="entry name" value="SIGMA54_INTERACT_4"/>
    <property type="match status" value="1"/>
</dbReference>
<reference evidence="4 5" key="1">
    <citation type="submission" date="2020-04" db="EMBL/GenBank/DDBJ databases">
        <authorList>
            <person name="De Canck E."/>
        </authorList>
    </citation>
    <scope>NUCLEOTIDE SEQUENCE [LARGE SCALE GENOMIC DNA]</scope>
    <source>
        <strain evidence="4 5">LMG 29542</strain>
    </source>
</reference>
<dbReference type="AlphaFoldDB" id="A0A6J5CYP0"/>
<dbReference type="SMART" id="SM00382">
    <property type="entry name" value="AAA"/>
    <property type="match status" value="1"/>
</dbReference>
<gene>
    <name evidence="4" type="primary">norR_1</name>
    <name evidence="4" type="ORF">LMG29542_00119</name>
</gene>
<dbReference type="Proteomes" id="UP000494363">
    <property type="component" value="Unassembled WGS sequence"/>
</dbReference>
<dbReference type="InterPro" id="IPR003593">
    <property type="entry name" value="AAA+_ATPase"/>
</dbReference>
<protein>
    <submittedName>
        <fullName evidence="4">Anaerobic nitric oxide reductase transcription regulator NorR</fullName>
    </submittedName>
</protein>
<dbReference type="InterPro" id="IPR058031">
    <property type="entry name" value="AAA_lid_NorR"/>
</dbReference>
<evidence type="ECO:0000313" key="4">
    <source>
        <dbReference type="EMBL" id="CAB3746084.1"/>
    </source>
</evidence>
<sequence length="448" mass="49096">MRVVLCDEDPKRLGALLRAHGLQEDIDVSGTGSGMLIVVVFAHAARVSVAAEEWLRGVAPPEAFMIGCTPRTRSQCQPEPWWPASACDLIVAIDDDTLLGEVSLRLNRLAETEAVLTSDWLRKRAVGDSPVWRRTLRTITEVGRFGSGACLLLGESGCGKELLARLVHDLDRGRRGGPFVVVDCTTLNPELSGSELFGHVKGAFTHALAARDGAVALSDGGTLFLDEVGELELPLQARLLRVIQERMYKRVGEDRWRQSDFRLVCATNRNLETEVAAGRFRGDLYFRIAQWKVRAPTLAERRDDIPLLVRHFLAEQGDSVPDVMPEVMCQLVDAEYRGNVRELRNVVLRMADRQRGFRVLSTGCLDEPAFDSDTANAAPDWERAFASAVEGALNAGLGLKNIGQLAESLAVQAAARRAGSTGRTAELLQITPRALQLRRQGRGSEAGQ</sequence>
<dbReference type="GO" id="GO:0005524">
    <property type="term" value="F:ATP binding"/>
    <property type="evidence" value="ECO:0007669"/>
    <property type="project" value="UniProtKB-KW"/>
</dbReference>
<keyword evidence="2" id="KW-0067">ATP-binding</keyword>
<evidence type="ECO:0000256" key="2">
    <source>
        <dbReference type="ARBA" id="ARBA00022840"/>
    </source>
</evidence>
<feature type="domain" description="Sigma-54 factor interaction" evidence="3">
    <location>
        <begin position="125"/>
        <end position="352"/>
    </location>
</feature>
<dbReference type="InterPro" id="IPR025943">
    <property type="entry name" value="Sigma_54_int_dom_ATP-bd_2"/>
</dbReference>
<dbReference type="RefSeq" id="WP_175224134.1">
    <property type="nucleotide sequence ID" value="NZ_CADIKH010000001.1"/>
</dbReference>
<name>A0A6J5CYP0_9BURK</name>
<dbReference type="Pfam" id="PF25601">
    <property type="entry name" value="AAA_lid_14"/>
    <property type="match status" value="1"/>
</dbReference>
<dbReference type="InterPro" id="IPR027417">
    <property type="entry name" value="P-loop_NTPase"/>
</dbReference>
<organism evidence="4 5">
    <name type="scientific">Paraburkholderia humisilvae</name>
    <dbReference type="NCBI Taxonomy" id="627669"/>
    <lineage>
        <taxon>Bacteria</taxon>
        <taxon>Pseudomonadati</taxon>
        <taxon>Pseudomonadota</taxon>
        <taxon>Betaproteobacteria</taxon>
        <taxon>Burkholderiales</taxon>
        <taxon>Burkholderiaceae</taxon>
        <taxon>Paraburkholderia</taxon>
    </lineage>
</organism>
<proteinExistence type="predicted"/>
<dbReference type="CDD" id="cd00009">
    <property type="entry name" value="AAA"/>
    <property type="match status" value="1"/>
</dbReference>